<reference evidence="3" key="1">
    <citation type="journal article" date="2020" name="Environ. Microbiol.">
        <title>The novel and transferable erm(51) gene confers Macrolides, Lincosamides, and Streptogramins B (MLSB) resistance to clonal Rhodococcus equi in the environment.</title>
        <authorList>
            <person name="Huber L."/>
            <person name="Giguere S."/>
            <person name="Slovis N.M."/>
            <person name="Alvarez-Narvaez S."/>
            <person name="Hart K.A."/>
            <person name="Greiter M."/>
            <person name="Morris E.R.A."/>
            <person name="Cohen N.D."/>
        </authorList>
    </citation>
    <scope>NUCLEOTIDE SEQUENCE</scope>
    <source>
        <strain evidence="3">Lh_141_1</strain>
    </source>
</reference>
<accession>A0AAE4ZCS4</accession>
<feature type="chain" id="PRO_5042007502" description="Lipoprotein" evidence="2">
    <location>
        <begin position="22"/>
        <end position="246"/>
    </location>
</feature>
<evidence type="ECO:0000313" key="4">
    <source>
        <dbReference type="Proteomes" id="UP000605618"/>
    </source>
</evidence>
<proteinExistence type="predicted"/>
<sequence>MKRVASLAIALAAALSLTACTREMPVENMPDPLWAESFRWESTPGTDLDSPAAQLVRATVESDEITLTLGRRYTYPGYIDAAGEHGTPRTNGPRGGIGTLTMKLVELEQTPDAVEALACLDTTQVSTLLDGQYVLPKQSPFYVLHAYRISARLAEPSTKPPDSQALRETIVPKETHPLSGPPGRSARPTADVFGDWEITEFAMSAAPEDRAPCLEWAEQRWGGPNPPAPTRSASEPPAIEPFYPGW</sequence>
<feature type="signal peptide" evidence="2">
    <location>
        <begin position="1"/>
        <end position="21"/>
    </location>
</feature>
<dbReference type="Proteomes" id="UP000605618">
    <property type="component" value="Unassembled WGS sequence"/>
</dbReference>
<organism evidence="3 4">
    <name type="scientific">Rhodococcus hoagii</name>
    <name type="common">Corynebacterium equii</name>
    <dbReference type="NCBI Taxonomy" id="43767"/>
    <lineage>
        <taxon>Bacteria</taxon>
        <taxon>Bacillati</taxon>
        <taxon>Actinomycetota</taxon>
        <taxon>Actinomycetes</taxon>
        <taxon>Mycobacteriales</taxon>
        <taxon>Nocardiaceae</taxon>
        <taxon>Prescottella</taxon>
    </lineage>
</organism>
<dbReference type="AlphaFoldDB" id="A0AAE4ZCS4"/>
<evidence type="ECO:0000313" key="3">
    <source>
        <dbReference type="EMBL" id="NKS24606.1"/>
    </source>
</evidence>
<dbReference type="EMBL" id="WUYZ01000001">
    <property type="protein sequence ID" value="NKS24606.1"/>
    <property type="molecule type" value="Genomic_DNA"/>
</dbReference>
<name>A0AAE4ZCS4_RHOHA</name>
<dbReference type="PROSITE" id="PS51257">
    <property type="entry name" value="PROKAR_LIPOPROTEIN"/>
    <property type="match status" value="1"/>
</dbReference>
<evidence type="ECO:0000256" key="2">
    <source>
        <dbReference type="SAM" id="SignalP"/>
    </source>
</evidence>
<keyword evidence="2" id="KW-0732">Signal</keyword>
<dbReference type="RefSeq" id="WP_404314128.1">
    <property type="nucleotide sequence ID" value="NZ_CP173203.1"/>
</dbReference>
<comment type="caution">
    <text evidence="3">The sequence shown here is derived from an EMBL/GenBank/DDBJ whole genome shotgun (WGS) entry which is preliminary data.</text>
</comment>
<protein>
    <recommendedName>
        <fullName evidence="5">Lipoprotein</fullName>
    </recommendedName>
</protein>
<feature type="region of interest" description="Disordered" evidence="1">
    <location>
        <begin position="218"/>
        <end position="246"/>
    </location>
</feature>
<gene>
    <name evidence="3" type="ORF">GS505_01770</name>
</gene>
<evidence type="ECO:0000256" key="1">
    <source>
        <dbReference type="SAM" id="MobiDB-lite"/>
    </source>
</evidence>
<feature type="region of interest" description="Disordered" evidence="1">
    <location>
        <begin position="155"/>
        <end position="190"/>
    </location>
</feature>
<evidence type="ECO:0008006" key="5">
    <source>
        <dbReference type="Google" id="ProtNLM"/>
    </source>
</evidence>